<dbReference type="GO" id="GO:0003676">
    <property type="term" value="F:nucleic acid binding"/>
    <property type="evidence" value="ECO:0007669"/>
    <property type="project" value="InterPro"/>
</dbReference>
<feature type="non-terminal residue" evidence="2">
    <location>
        <position position="1"/>
    </location>
</feature>
<dbReference type="PANTHER" id="PTHR42648">
    <property type="entry name" value="TRANSPOSASE, PUTATIVE-RELATED"/>
    <property type="match status" value="1"/>
</dbReference>
<name>A0A2K3LNP7_TRIPR</name>
<evidence type="ECO:0000313" key="3">
    <source>
        <dbReference type="Proteomes" id="UP000236291"/>
    </source>
</evidence>
<reference evidence="2 3" key="2">
    <citation type="journal article" date="2017" name="Front. Plant Sci.">
        <title>Gene Classification and Mining of Molecular Markers Useful in Red Clover (Trifolium pratense) Breeding.</title>
        <authorList>
            <person name="Istvanek J."/>
            <person name="Dluhosova J."/>
            <person name="Dluhos P."/>
            <person name="Patkova L."/>
            <person name="Nedelnik J."/>
            <person name="Repkova J."/>
        </authorList>
    </citation>
    <scope>NUCLEOTIDE SEQUENCE [LARGE SCALE GENOMIC DNA]</scope>
    <source>
        <strain evidence="3">cv. Tatra</strain>
        <tissue evidence="2">Young leaves</tissue>
    </source>
</reference>
<dbReference type="InterPro" id="IPR036397">
    <property type="entry name" value="RNaseH_sf"/>
</dbReference>
<accession>A0A2K3LNP7</accession>
<dbReference type="Pfam" id="PF13976">
    <property type="entry name" value="gag_pre-integrs"/>
    <property type="match status" value="1"/>
</dbReference>
<gene>
    <name evidence="2" type="ORF">L195_g036153</name>
</gene>
<feature type="domain" description="GAG-pre-integrase" evidence="1">
    <location>
        <begin position="50"/>
        <end position="100"/>
    </location>
</feature>
<organism evidence="2 3">
    <name type="scientific">Trifolium pratense</name>
    <name type="common">Red clover</name>
    <dbReference type="NCBI Taxonomy" id="57577"/>
    <lineage>
        <taxon>Eukaryota</taxon>
        <taxon>Viridiplantae</taxon>
        <taxon>Streptophyta</taxon>
        <taxon>Embryophyta</taxon>
        <taxon>Tracheophyta</taxon>
        <taxon>Spermatophyta</taxon>
        <taxon>Magnoliopsida</taxon>
        <taxon>eudicotyledons</taxon>
        <taxon>Gunneridae</taxon>
        <taxon>Pentapetalae</taxon>
        <taxon>rosids</taxon>
        <taxon>fabids</taxon>
        <taxon>Fabales</taxon>
        <taxon>Fabaceae</taxon>
        <taxon>Papilionoideae</taxon>
        <taxon>50 kb inversion clade</taxon>
        <taxon>NPAAA clade</taxon>
        <taxon>Hologalegina</taxon>
        <taxon>IRL clade</taxon>
        <taxon>Trifolieae</taxon>
        <taxon>Trifolium</taxon>
    </lineage>
</organism>
<dbReference type="InterPro" id="IPR012337">
    <property type="entry name" value="RNaseH-like_sf"/>
</dbReference>
<dbReference type="PANTHER" id="PTHR42648:SF28">
    <property type="entry name" value="TRANSPOSON-ENCODED PROTEIN WITH RIBONUCLEASE H-LIKE AND RETROVIRUS ZINC FINGER-LIKE DOMAINS"/>
    <property type="match status" value="1"/>
</dbReference>
<dbReference type="EMBL" id="ASHM01037373">
    <property type="protein sequence ID" value="PNX80156.1"/>
    <property type="molecule type" value="Genomic_DNA"/>
</dbReference>
<dbReference type="Gene3D" id="3.30.420.10">
    <property type="entry name" value="Ribonuclease H-like superfamily/Ribonuclease H"/>
    <property type="match status" value="1"/>
</dbReference>
<dbReference type="STRING" id="57577.A0A2K3LNP7"/>
<dbReference type="AlphaFoldDB" id="A0A2K3LNP7"/>
<proteinExistence type="predicted"/>
<evidence type="ECO:0000259" key="1">
    <source>
        <dbReference type="Pfam" id="PF13976"/>
    </source>
</evidence>
<sequence length="308" mass="35897">LLSVAKLCDEGYNNLFSRDTWKLTKGSMVVARGRKCSTLYVAHAKIVKNVHVESAEKVELWHKRLCHMSENDMVELSKRNVLSDMRNPHLKKCDDCFVEKKNRASFKIHSPRRPEILDLVHTHLCGPMKTRTIGGSEYFLTYQRSSRWNGVAERMSKTLVERVKCLLSQPELPESFWGEALSIVVHVLNLSPCVSLQHEVPKMIWSDEVGCRFYDPVMEKLIRCCDAEFREDQRLKNIDRVRDDDPTHEKGMLKLMQPPRKKAFEEWYQSRWFDEGLNWLLVSKVFPTKVVRRRVPWSSVAYDGTSVG</sequence>
<dbReference type="SUPFAM" id="SSF53098">
    <property type="entry name" value="Ribonuclease H-like"/>
    <property type="match status" value="1"/>
</dbReference>
<reference evidence="2 3" key="1">
    <citation type="journal article" date="2014" name="Am. J. Bot.">
        <title>Genome assembly and annotation for red clover (Trifolium pratense; Fabaceae).</title>
        <authorList>
            <person name="Istvanek J."/>
            <person name="Jaros M."/>
            <person name="Krenek A."/>
            <person name="Repkova J."/>
        </authorList>
    </citation>
    <scope>NUCLEOTIDE SEQUENCE [LARGE SCALE GENOMIC DNA]</scope>
    <source>
        <strain evidence="3">cv. Tatra</strain>
        <tissue evidence="2">Young leaves</tissue>
    </source>
</reference>
<protein>
    <submittedName>
        <fullName evidence="2">Retrovirus-related Pol polyprotein from transposon TNT 1-94</fullName>
    </submittedName>
</protein>
<evidence type="ECO:0000313" key="2">
    <source>
        <dbReference type="EMBL" id="PNX80156.1"/>
    </source>
</evidence>
<dbReference type="InterPro" id="IPR039537">
    <property type="entry name" value="Retrotran_Ty1/copia-like"/>
</dbReference>
<comment type="caution">
    <text evidence="2">The sequence shown here is derived from an EMBL/GenBank/DDBJ whole genome shotgun (WGS) entry which is preliminary data.</text>
</comment>
<dbReference type="Proteomes" id="UP000236291">
    <property type="component" value="Unassembled WGS sequence"/>
</dbReference>
<dbReference type="InterPro" id="IPR025724">
    <property type="entry name" value="GAG-pre-integrase_dom"/>
</dbReference>